<evidence type="ECO:0000256" key="4">
    <source>
        <dbReference type="ARBA" id="ARBA00023163"/>
    </source>
</evidence>
<sequence>MDTDEQQLLSFEQSPVQSAVKEDPGRPPQPPVLQDQENISKRHYRGVRQRPWGKWAAEIRDPKKAARVWLGTFETAEEAALAYDRAALKFKGTKAKLNFPELAQGEVEPSRGDSSAVRVQPEQNPTPVAPPSSLSQDTYPHLFEYAQLLSSSSDADISYYTSNLFNDQRHLSPQFPSMSASSQQYHHQDPTRFSTKFESSSGTDYREHYGKNFDPSNRSG</sequence>
<name>A0A6A2ZX87_HIBSY</name>
<keyword evidence="4" id="KW-0804">Transcription</keyword>
<dbReference type="InterPro" id="IPR001471">
    <property type="entry name" value="AP2/ERF_dom"/>
</dbReference>
<dbReference type="PRINTS" id="PR00367">
    <property type="entry name" value="ETHRSPELEMNT"/>
</dbReference>
<comment type="subcellular location">
    <subcellularLocation>
        <location evidence="1">Nucleus</location>
    </subcellularLocation>
</comment>
<dbReference type="InterPro" id="IPR016177">
    <property type="entry name" value="DNA-bd_dom_sf"/>
</dbReference>
<dbReference type="PROSITE" id="PS51032">
    <property type="entry name" value="AP2_ERF"/>
    <property type="match status" value="1"/>
</dbReference>
<dbReference type="Pfam" id="PF00847">
    <property type="entry name" value="AP2"/>
    <property type="match status" value="1"/>
</dbReference>
<feature type="compositionally biased region" description="Polar residues" evidence="7">
    <location>
        <begin position="174"/>
        <end position="203"/>
    </location>
</feature>
<dbReference type="SMART" id="SM00380">
    <property type="entry name" value="AP2"/>
    <property type="match status" value="1"/>
</dbReference>
<dbReference type="Gene3D" id="3.30.730.10">
    <property type="entry name" value="AP2/ERF domain"/>
    <property type="match status" value="1"/>
</dbReference>
<dbReference type="GO" id="GO:0009873">
    <property type="term" value="P:ethylene-activated signaling pathway"/>
    <property type="evidence" value="ECO:0007669"/>
    <property type="project" value="InterPro"/>
</dbReference>
<dbReference type="GO" id="GO:0005634">
    <property type="term" value="C:nucleus"/>
    <property type="evidence" value="ECO:0007669"/>
    <property type="project" value="UniProtKB-SubCell"/>
</dbReference>
<feature type="region of interest" description="Disordered" evidence="7">
    <location>
        <begin position="173"/>
        <end position="220"/>
    </location>
</feature>
<feature type="region of interest" description="Disordered" evidence="7">
    <location>
        <begin position="1"/>
        <end position="46"/>
    </location>
</feature>
<protein>
    <submittedName>
        <fullName evidence="9">ERF113 protein</fullName>
    </submittedName>
</protein>
<evidence type="ECO:0000256" key="7">
    <source>
        <dbReference type="SAM" id="MobiDB-lite"/>
    </source>
</evidence>
<evidence type="ECO:0000313" key="9">
    <source>
        <dbReference type="EMBL" id="KAE8696631.1"/>
    </source>
</evidence>
<dbReference type="PANTHER" id="PTHR31190">
    <property type="entry name" value="DNA-BINDING DOMAIN"/>
    <property type="match status" value="1"/>
</dbReference>
<organism evidence="9 10">
    <name type="scientific">Hibiscus syriacus</name>
    <name type="common">Rose of Sharon</name>
    <dbReference type="NCBI Taxonomy" id="106335"/>
    <lineage>
        <taxon>Eukaryota</taxon>
        <taxon>Viridiplantae</taxon>
        <taxon>Streptophyta</taxon>
        <taxon>Embryophyta</taxon>
        <taxon>Tracheophyta</taxon>
        <taxon>Spermatophyta</taxon>
        <taxon>Magnoliopsida</taxon>
        <taxon>eudicotyledons</taxon>
        <taxon>Gunneridae</taxon>
        <taxon>Pentapetalae</taxon>
        <taxon>rosids</taxon>
        <taxon>malvids</taxon>
        <taxon>Malvales</taxon>
        <taxon>Malvaceae</taxon>
        <taxon>Malvoideae</taxon>
        <taxon>Hibiscus</taxon>
    </lineage>
</organism>
<dbReference type="PANTHER" id="PTHR31190:SF167">
    <property type="entry name" value="ETHYLENE-RESPONSIVE TRANSCRIPTION FACTOR ERF112"/>
    <property type="match status" value="1"/>
</dbReference>
<dbReference type="GO" id="GO:0003677">
    <property type="term" value="F:DNA binding"/>
    <property type="evidence" value="ECO:0007669"/>
    <property type="project" value="UniProtKB-KW"/>
</dbReference>
<evidence type="ECO:0000256" key="3">
    <source>
        <dbReference type="ARBA" id="ARBA00023125"/>
    </source>
</evidence>
<dbReference type="EMBL" id="VEPZ02001063">
    <property type="protein sequence ID" value="KAE8696631.1"/>
    <property type="molecule type" value="Genomic_DNA"/>
</dbReference>
<keyword evidence="3" id="KW-0238">DNA-binding</keyword>
<dbReference type="GO" id="GO:0003700">
    <property type="term" value="F:DNA-binding transcription factor activity"/>
    <property type="evidence" value="ECO:0007669"/>
    <property type="project" value="InterPro"/>
</dbReference>
<evidence type="ECO:0000259" key="8">
    <source>
        <dbReference type="PROSITE" id="PS51032"/>
    </source>
</evidence>
<keyword evidence="5" id="KW-0539">Nucleus</keyword>
<dbReference type="InterPro" id="IPR036955">
    <property type="entry name" value="AP2/ERF_dom_sf"/>
</dbReference>
<reference evidence="9" key="1">
    <citation type="submission" date="2019-09" db="EMBL/GenBank/DDBJ databases">
        <title>Draft genome information of white flower Hibiscus syriacus.</title>
        <authorList>
            <person name="Kim Y.-M."/>
        </authorList>
    </citation>
    <scope>NUCLEOTIDE SEQUENCE [LARGE SCALE GENOMIC DNA]</scope>
    <source>
        <strain evidence="9">YM2019G1</strain>
    </source>
</reference>
<evidence type="ECO:0000256" key="6">
    <source>
        <dbReference type="ARBA" id="ARBA00024343"/>
    </source>
</evidence>
<feature type="compositionally biased region" description="Polar residues" evidence="7">
    <location>
        <begin position="121"/>
        <end position="136"/>
    </location>
</feature>
<evidence type="ECO:0000256" key="2">
    <source>
        <dbReference type="ARBA" id="ARBA00023015"/>
    </source>
</evidence>
<evidence type="ECO:0000256" key="5">
    <source>
        <dbReference type="ARBA" id="ARBA00023242"/>
    </source>
</evidence>
<comment type="caution">
    <text evidence="9">The sequence shown here is derived from an EMBL/GenBank/DDBJ whole genome shotgun (WGS) entry which is preliminary data.</text>
</comment>
<feature type="compositionally biased region" description="Polar residues" evidence="7">
    <location>
        <begin position="1"/>
        <end position="17"/>
    </location>
</feature>
<dbReference type="CDD" id="cd00018">
    <property type="entry name" value="AP2"/>
    <property type="match status" value="1"/>
</dbReference>
<dbReference type="FunFam" id="3.30.730.10:FF:000001">
    <property type="entry name" value="Ethylene-responsive transcription factor 2"/>
    <property type="match status" value="1"/>
</dbReference>
<accession>A0A6A2ZX87</accession>
<dbReference type="InterPro" id="IPR044808">
    <property type="entry name" value="ERF_plant"/>
</dbReference>
<proteinExistence type="inferred from homology"/>
<dbReference type="SUPFAM" id="SSF54171">
    <property type="entry name" value="DNA-binding domain"/>
    <property type="match status" value="1"/>
</dbReference>
<feature type="region of interest" description="Disordered" evidence="7">
    <location>
        <begin position="102"/>
        <end position="136"/>
    </location>
</feature>
<dbReference type="Proteomes" id="UP000436088">
    <property type="component" value="Unassembled WGS sequence"/>
</dbReference>
<keyword evidence="2" id="KW-0805">Transcription regulation</keyword>
<feature type="domain" description="AP2/ERF" evidence="8">
    <location>
        <begin position="43"/>
        <end position="100"/>
    </location>
</feature>
<dbReference type="AlphaFoldDB" id="A0A6A2ZX87"/>
<evidence type="ECO:0000313" key="10">
    <source>
        <dbReference type="Proteomes" id="UP000436088"/>
    </source>
</evidence>
<keyword evidence="10" id="KW-1185">Reference proteome</keyword>
<gene>
    <name evidence="9" type="ORF">F3Y22_tig00110654pilonHSYRG00047</name>
</gene>
<comment type="similarity">
    <text evidence="6">Belongs to the AP2/ERF transcription factor family. ERF subfamily.</text>
</comment>
<evidence type="ECO:0000256" key="1">
    <source>
        <dbReference type="ARBA" id="ARBA00004123"/>
    </source>
</evidence>